<evidence type="ECO:0000313" key="3">
    <source>
        <dbReference type="Proteomes" id="UP000069902"/>
    </source>
</evidence>
<keyword evidence="3" id="KW-1185">Reference proteome</keyword>
<dbReference type="RefSeq" id="WP_158021694.1">
    <property type="nucleotide sequence ID" value="NZ_LN879502.1"/>
</dbReference>
<keyword evidence="1" id="KW-0175">Coiled coil</keyword>
<dbReference type="AlphaFoldDB" id="A0A0U5JF02"/>
<evidence type="ECO:0000313" key="2">
    <source>
        <dbReference type="EMBL" id="CUI16469.1"/>
    </source>
</evidence>
<protein>
    <submittedName>
        <fullName evidence="2">Uncharacterized protein</fullName>
    </submittedName>
</protein>
<accession>A0A0U5JF02</accession>
<dbReference type="Proteomes" id="UP000069902">
    <property type="component" value="Chromosome cPNK"/>
</dbReference>
<evidence type="ECO:0000256" key="1">
    <source>
        <dbReference type="SAM" id="Coils"/>
    </source>
</evidence>
<dbReference type="KEGG" id="pnl:PNK_0844"/>
<gene>
    <name evidence="2" type="ORF">PNK_0844</name>
</gene>
<organism evidence="2 3">
    <name type="scientific">Candidatus Protochlamydia naegleriophila</name>
    <dbReference type="NCBI Taxonomy" id="389348"/>
    <lineage>
        <taxon>Bacteria</taxon>
        <taxon>Pseudomonadati</taxon>
        <taxon>Chlamydiota</taxon>
        <taxon>Chlamydiia</taxon>
        <taxon>Parachlamydiales</taxon>
        <taxon>Parachlamydiaceae</taxon>
        <taxon>Candidatus Protochlamydia</taxon>
    </lineage>
</organism>
<dbReference type="PATRIC" id="fig|389348.3.peg.924"/>
<feature type="coiled-coil region" evidence="1">
    <location>
        <begin position="16"/>
        <end position="43"/>
    </location>
</feature>
<dbReference type="EMBL" id="LN879502">
    <property type="protein sequence ID" value="CUI16469.1"/>
    <property type="molecule type" value="Genomic_DNA"/>
</dbReference>
<dbReference type="InParanoid" id="A0A0U5JF02"/>
<name>A0A0U5JF02_9BACT</name>
<proteinExistence type="predicted"/>
<dbReference type="STRING" id="389348.PNK_0844"/>
<sequence>MVSLGVSYMVSDPLSKANFQQQVDSLSAKIETLENKCKQNANAVTKTDIIDIIRDLERINETIDTDVLENRKLVLAQGKQINERIAQALNTFFTYHKTQPSTVAQKNIGELIASLFAKLNTEMVSDETVKNLKEKWKAFSQKIQESGKSKQA</sequence>
<reference evidence="3" key="1">
    <citation type="submission" date="2015-09" db="EMBL/GenBank/DDBJ databases">
        <authorList>
            <person name="Bertelli C."/>
        </authorList>
    </citation>
    <scope>NUCLEOTIDE SEQUENCE [LARGE SCALE GENOMIC DNA]</scope>
    <source>
        <strain evidence="3">KNic</strain>
    </source>
</reference>